<dbReference type="AlphaFoldDB" id="B3S2V1"/>
<evidence type="ECO:0000313" key="2">
    <source>
        <dbReference type="EMBL" id="EDV22853.1"/>
    </source>
</evidence>
<gene>
    <name evidence="2" type="ORF">TRIADDRAFT_58491</name>
</gene>
<feature type="compositionally biased region" description="Polar residues" evidence="1">
    <location>
        <begin position="202"/>
        <end position="211"/>
    </location>
</feature>
<sequence>MTDSSDDDGGNSETCWVYFPTNWDWWNAGRAVQSSHYLDRYYNFPPSVATDGDENASEGISTPTSTQDIIVNDDRSLQNGTEKILNMDCKADVVLATECYSVDAGGPSTPTSTQDMIVNDDPSLQRSLSRQELCHEMEDLHQAPDERTINQQSQISVAESTQMLDHSPLNTPREDGSPVILNVDSDVGSLFGINDQEEETHQCSGNISWNGSPDPIDSSPSSRKYRQGPQDTEIINLASTEFQVDELIKNTYPNQNSTPNFNVSKYNNGRSDDEHSEAFSLASNITNTNDANVNVEPRFSTPSGSDMEDGIKSDDTSLYPFSAMKRRNCQEKRGYSDAIKIKSKSFSREPTFTNNNVRFKEDLRKRISATASANSQDKIPSIFSRLDVGVIYD</sequence>
<name>B3S2V1_TRIAD</name>
<dbReference type="CTD" id="6755931"/>
<proteinExistence type="predicted"/>
<dbReference type="EMBL" id="DS985248">
    <property type="protein sequence ID" value="EDV22853.1"/>
    <property type="molecule type" value="Genomic_DNA"/>
</dbReference>
<protein>
    <submittedName>
        <fullName evidence="2">Uncharacterized protein</fullName>
    </submittedName>
</protein>
<dbReference type="KEGG" id="tad:TRIADDRAFT_58491"/>
<dbReference type="Proteomes" id="UP000009022">
    <property type="component" value="Unassembled WGS sequence"/>
</dbReference>
<dbReference type="HOGENOM" id="CLU_702726_0_0_1"/>
<feature type="region of interest" description="Disordered" evidence="1">
    <location>
        <begin position="198"/>
        <end position="228"/>
    </location>
</feature>
<dbReference type="RefSeq" id="XP_002114719.1">
    <property type="nucleotide sequence ID" value="XM_002114683.1"/>
</dbReference>
<dbReference type="GeneID" id="6755931"/>
<organism evidence="2 3">
    <name type="scientific">Trichoplax adhaerens</name>
    <name type="common">Trichoplax reptans</name>
    <dbReference type="NCBI Taxonomy" id="10228"/>
    <lineage>
        <taxon>Eukaryota</taxon>
        <taxon>Metazoa</taxon>
        <taxon>Placozoa</taxon>
        <taxon>Uniplacotomia</taxon>
        <taxon>Trichoplacea</taxon>
        <taxon>Trichoplacidae</taxon>
        <taxon>Trichoplax</taxon>
    </lineage>
</organism>
<evidence type="ECO:0000256" key="1">
    <source>
        <dbReference type="SAM" id="MobiDB-lite"/>
    </source>
</evidence>
<dbReference type="InParanoid" id="B3S2V1"/>
<evidence type="ECO:0000313" key="3">
    <source>
        <dbReference type="Proteomes" id="UP000009022"/>
    </source>
</evidence>
<keyword evidence="3" id="KW-1185">Reference proteome</keyword>
<reference evidence="2 3" key="1">
    <citation type="journal article" date="2008" name="Nature">
        <title>The Trichoplax genome and the nature of placozoans.</title>
        <authorList>
            <person name="Srivastava M."/>
            <person name="Begovic E."/>
            <person name="Chapman J."/>
            <person name="Putnam N.H."/>
            <person name="Hellsten U."/>
            <person name="Kawashima T."/>
            <person name="Kuo A."/>
            <person name="Mitros T."/>
            <person name="Salamov A."/>
            <person name="Carpenter M.L."/>
            <person name="Signorovitch A.Y."/>
            <person name="Moreno M.A."/>
            <person name="Kamm K."/>
            <person name="Grimwood J."/>
            <person name="Schmutz J."/>
            <person name="Shapiro H."/>
            <person name="Grigoriev I.V."/>
            <person name="Buss L.W."/>
            <person name="Schierwater B."/>
            <person name="Dellaporta S.L."/>
            <person name="Rokhsar D.S."/>
        </authorList>
    </citation>
    <scope>NUCLEOTIDE SEQUENCE [LARGE SCALE GENOMIC DNA]</scope>
    <source>
        <strain evidence="2 3">Grell-BS-1999</strain>
    </source>
</reference>
<accession>B3S2V1</accession>
<feature type="region of interest" description="Disordered" evidence="1">
    <location>
        <begin position="291"/>
        <end position="314"/>
    </location>
</feature>
<feature type="compositionally biased region" description="Low complexity" evidence="1">
    <location>
        <begin position="212"/>
        <end position="222"/>
    </location>
</feature>